<reference evidence="8 9" key="1">
    <citation type="journal article" date="2013" name="Genome Announc.">
        <title>Draft Genome Sequence of Arcticibacter svalbardensis Strain MN12-7T, a Member of the Family Sphingobacteriaceae Isolated from an Arctic Soil Sample.</title>
        <authorList>
            <person name="Shivaji S."/>
            <person name="Ara S."/>
            <person name="Prasad S."/>
            <person name="Manasa B.P."/>
            <person name="Begum Z."/>
            <person name="Singh A."/>
            <person name="Kumar Pinnaka A."/>
        </authorList>
    </citation>
    <scope>NUCLEOTIDE SEQUENCE [LARGE SCALE GENOMIC DNA]</scope>
    <source>
        <strain evidence="8 9">MN12-7</strain>
    </source>
</reference>
<comment type="subunit">
    <text evidence="2">Monomer.</text>
</comment>
<evidence type="ECO:0000313" key="8">
    <source>
        <dbReference type="EMBL" id="EOR94163.1"/>
    </source>
</evidence>
<dbReference type="Gene3D" id="2.60.220.10">
    <property type="entry name" value="Polysaccharide lyase family 8-like, C-terminal"/>
    <property type="match status" value="1"/>
</dbReference>
<evidence type="ECO:0000256" key="1">
    <source>
        <dbReference type="ARBA" id="ARBA00001913"/>
    </source>
</evidence>
<dbReference type="PANTHER" id="PTHR38481">
    <property type="entry name" value="HYALURONATE LYASE"/>
    <property type="match status" value="1"/>
</dbReference>
<evidence type="ECO:0000313" key="9">
    <source>
        <dbReference type="Proteomes" id="UP000014174"/>
    </source>
</evidence>
<organism evidence="8 9">
    <name type="scientific">Arcticibacter svalbardensis MN12-7</name>
    <dbReference type="NCBI Taxonomy" id="1150600"/>
    <lineage>
        <taxon>Bacteria</taxon>
        <taxon>Pseudomonadati</taxon>
        <taxon>Bacteroidota</taxon>
        <taxon>Sphingobacteriia</taxon>
        <taxon>Sphingobacteriales</taxon>
        <taxon>Sphingobacteriaceae</taxon>
        <taxon>Arcticibacter</taxon>
    </lineage>
</organism>
<protein>
    <submittedName>
        <fullName evidence="8">Uncharacterized protein</fullName>
    </submittedName>
</protein>
<keyword evidence="3" id="KW-0106">Calcium</keyword>
<evidence type="ECO:0000256" key="3">
    <source>
        <dbReference type="ARBA" id="ARBA00022837"/>
    </source>
</evidence>
<evidence type="ECO:0000259" key="7">
    <source>
        <dbReference type="Pfam" id="PF06439"/>
    </source>
</evidence>
<feature type="domain" description="Polysaccharide lyase family 8 C-terminal" evidence="6">
    <location>
        <begin position="171"/>
        <end position="237"/>
    </location>
</feature>
<dbReference type="eggNOG" id="COG5492">
    <property type="taxonomic scope" value="Bacteria"/>
</dbReference>
<dbReference type="InterPro" id="IPR014718">
    <property type="entry name" value="GH-type_carb-bd"/>
</dbReference>
<keyword evidence="4" id="KW-0456">Lyase</keyword>
<gene>
    <name evidence="8" type="ORF">ADIARSV_2658</name>
</gene>
<dbReference type="SUPFAM" id="SSF49863">
    <property type="entry name" value="Hyaluronate lyase-like, C-terminal domain"/>
    <property type="match status" value="1"/>
</dbReference>
<dbReference type="GO" id="GO:0016787">
    <property type="term" value="F:hydrolase activity"/>
    <property type="evidence" value="ECO:0007669"/>
    <property type="project" value="InterPro"/>
</dbReference>
<dbReference type="Gene3D" id="2.60.120.560">
    <property type="entry name" value="Exo-inulinase, domain 1"/>
    <property type="match status" value="1"/>
</dbReference>
<sequence>MSDGNFGVTTMDFNKATQVNGLPVVIAARKANFLFNKEMICLGAGITSSYSLAPTTTTLNQSYLKGSVLVNGATVPPRDNTYNDVRWIYHEGTGYVFRSNTTAKMKTNFQSGNWYTIKQAQTNETVTADVFKLWLDHGNAPSNATYKYAVLPNFTSSETSIYATNMPVETVSNTSSLQAVSHKTLKQTGAILYLAGTVDINETLKVAVDKPCILLINWGANPIKVTASDPNQTETTLNVIISYSGLKSEILTFPLPYSNAIGTSMTKTAATTRLVDERFDNTTNMTAVAGGVWSLVGGELALSNPTSNAFSTPANINVNNTPNTGDFIRTLRAKVMGTSSNLDVLCLVWNQQNPANSYYYVNINESNTAGKSGIFKVVNGFKSAQLANVTVTLIPDVWNNLELQKIGDVNKIFLNGELVSQLTDNTLTSGFVGLGFYDNTCSFNNLSVLKYNNNLMDTTNLPYDPTVNILKFQSVDRDSDGVIIYPNPSSGKFNVKLNDSLTGANIKVFF</sequence>
<name>R9GR60_9SPHI</name>
<keyword evidence="9" id="KW-1185">Reference proteome</keyword>
<proteinExistence type="predicted"/>
<comment type="caution">
    <text evidence="8">The sequence shown here is derived from an EMBL/GenBank/DDBJ whole genome shotgun (WGS) entry which is preliminary data.</text>
</comment>
<dbReference type="InterPro" id="IPR010496">
    <property type="entry name" value="AL/BT2_dom"/>
</dbReference>
<evidence type="ECO:0000256" key="4">
    <source>
        <dbReference type="ARBA" id="ARBA00023239"/>
    </source>
</evidence>
<dbReference type="STRING" id="1150600.ADIARSV_2658"/>
<dbReference type="GO" id="GO:0030246">
    <property type="term" value="F:carbohydrate binding"/>
    <property type="evidence" value="ECO:0007669"/>
    <property type="project" value="InterPro"/>
</dbReference>
<dbReference type="InterPro" id="IPR011071">
    <property type="entry name" value="Lyase_8-like_C"/>
</dbReference>
<dbReference type="AlphaFoldDB" id="R9GR60"/>
<dbReference type="GO" id="GO:0005975">
    <property type="term" value="P:carbohydrate metabolic process"/>
    <property type="evidence" value="ECO:0007669"/>
    <property type="project" value="InterPro"/>
</dbReference>
<dbReference type="Proteomes" id="UP000014174">
    <property type="component" value="Unassembled WGS sequence"/>
</dbReference>
<feature type="domain" description="3-keto-alpha-glucoside-1,2-lyase/3-keto-2-hydroxy-glucal hydratase" evidence="7">
    <location>
        <begin position="321"/>
        <end position="448"/>
    </location>
</feature>
<accession>R9GR60</accession>
<comment type="cofactor">
    <cofactor evidence="1">
        <name>Ca(2+)</name>
        <dbReference type="ChEBI" id="CHEBI:29108"/>
    </cofactor>
</comment>
<evidence type="ECO:0000259" key="6">
    <source>
        <dbReference type="Pfam" id="PF02884"/>
    </source>
</evidence>
<dbReference type="PANTHER" id="PTHR38481:SF1">
    <property type="entry name" value="HYALURONATE LYASE"/>
    <property type="match status" value="1"/>
</dbReference>
<dbReference type="SUPFAM" id="SSF74650">
    <property type="entry name" value="Galactose mutarotase-like"/>
    <property type="match status" value="1"/>
</dbReference>
<dbReference type="InterPro" id="IPR003159">
    <property type="entry name" value="Lyase_8_central_dom"/>
</dbReference>
<dbReference type="Pfam" id="PF02884">
    <property type="entry name" value="Lyase_8_C"/>
    <property type="match status" value="1"/>
</dbReference>
<feature type="domain" description="Polysaccharide lyase family 8 central" evidence="5">
    <location>
        <begin position="2"/>
        <end position="154"/>
    </location>
</feature>
<dbReference type="Gene3D" id="2.70.98.10">
    <property type="match status" value="1"/>
</dbReference>
<evidence type="ECO:0000256" key="2">
    <source>
        <dbReference type="ARBA" id="ARBA00011245"/>
    </source>
</evidence>
<dbReference type="GO" id="GO:0016829">
    <property type="term" value="F:lyase activity"/>
    <property type="evidence" value="ECO:0007669"/>
    <property type="project" value="UniProtKB-KW"/>
</dbReference>
<dbReference type="RefSeq" id="WP_016195889.1">
    <property type="nucleotide sequence ID" value="NZ_AQPN01000096.1"/>
</dbReference>
<evidence type="ECO:0000259" key="5">
    <source>
        <dbReference type="Pfam" id="PF02278"/>
    </source>
</evidence>
<dbReference type="InterPro" id="IPR011013">
    <property type="entry name" value="Gal_mutarotase_sf_dom"/>
</dbReference>
<dbReference type="GO" id="GO:0005576">
    <property type="term" value="C:extracellular region"/>
    <property type="evidence" value="ECO:0007669"/>
    <property type="project" value="InterPro"/>
</dbReference>
<dbReference type="InterPro" id="IPR004103">
    <property type="entry name" value="Lyase_8_C"/>
</dbReference>
<dbReference type="EMBL" id="AQPN01000096">
    <property type="protein sequence ID" value="EOR94163.1"/>
    <property type="molecule type" value="Genomic_DNA"/>
</dbReference>
<dbReference type="InterPro" id="IPR038970">
    <property type="entry name" value="Lyase_8"/>
</dbReference>
<dbReference type="Pfam" id="PF02278">
    <property type="entry name" value="Lyase_8"/>
    <property type="match status" value="1"/>
</dbReference>
<dbReference type="OrthoDB" id="6394136at2"/>
<dbReference type="Pfam" id="PF06439">
    <property type="entry name" value="3keto-disac_hyd"/>
    <property type="match status" value="1"/>
</dbReference>